<dbReference type="SUPFAM" id="SSF52096">
    <property type="entry name" value="ClpP/crotonase"/>
    <property type="match status" value="1"/>
</dbReference>
<reference evidence="3" key="1">
    <citation type="journal article" date="2019" name="Int. J. Syst. Evol. Microbiol.">
        <title>The Global Catalogue of Microorganisms (GCM) 10K type strain sequencing project: providing services to taxonomists for standard genome sequencing and annotation.</title>
        <authorList>
            <consortium name="The Broad Institute Genomics Platform"/>
            <consortium name="The Broad Institute Genome Sequencing Center for Infectious Disease"/>
            <person name="Wu L."/>
            <person name="Ma J."/>
        </authorList>
    </citation>
    <scope>NUCLEOTIDE SEQUENCE [LARGE SCALE GENOMIC DNA]</scope>
    <source>
        <strain evidence="3">KCTC 42964</strain>
    </source>
</reference>
<dbReference type="InterPro" id="IPR001753">
    <property type="entry name" value="Enoyl-CoA_hydra/iso"/>
</dbReference>
<keyword evidence="3" id="KW-1185">Reference proteome</keyword>
<proteinExistence type="inferred from homology"/>
<evidence type="ECO:0000256" key="1">
    <source>
        <dbReference type="ARBA" id="ARBA00005254"/>
    </source>
</evidence>
<comment type="caution">
    <text evidence="2">The sequence shown here is derived from an EMBL/GenBank/DDBJ whole genome shotgun (WGS) entry which is preliminary data.</text>
</comment>
<dbReference type="Gene3D" id="1.10.12.10">
    <property type="entry name" value="Lyase 2-enoyl-coa Hydratase, Chain A, domain 2"/>
    <property type="match status" value="1"/>
</dbReference>
<accession>A0ABV7KW64</accession>
<dbReference type="Proteomes" id="UP001595528">
    <property type="component" value="Unassembled WGS sequence"/>
</dbReference>
<sequence length="268" mass="29733">MDYSHYQCLEIVVENKLATVTFNRPEQGNSINHQFHIELIQVWQDMMEDGEVNAILLAAKGKYFCVGGDVKGMAERPMGDVRGENDKILWPGLSRHMLNAMLECEKPIVCAIHGDCIGLGATVALFTDITVASETARIADPHVKIGLVAGDGGAVIWPLLVGPNRAKEYLMRGNRLNGREAERIGLVNHAVPADEVPKLAREIAQELADGPTWAIRGTKYSVNKWLKDQLNTILDASTAMEMVTFHTEDHREAVRAFAEKRKPKFVGY</sequence>
<dbReference type="EMBL" id="JBHRTR010000015">
    <property type="protein sequence ID" value="MFC3226603.1"/>
    <property type="molecule type" value="Genomic_DNA"/>
</dbReference>
<organism evidence="2 3">
    <name type="scientific">Marinibaculum pumilum</name>
    <dbReference type="NCBI Taxonomy" id="1766165"/>
    <lineage>
        <taxon>Bacteria</taxon>
        <taxon>Pseudomonadati</taxon>
        <taxon>Pseudomonadota</taxon>
        <taxon>Alphaproteobacteria</taxon>
        <taxon>Rhodospirillales</taxon>
        <taxon>Rhodospirillaceae</taxon>
        <taxon>Marinibaculum</taxon>
    </lineage>
</organism>
<dbReference type="Gene3D" id="3.90.226.10">
    <property type="entry name" value="2-enoyl-CoA Hydratase, Chain A, domain 1"/>
    <property type="match status" value="1"/>
</dbReference>
<dbReference type="InterPro" id="IPR014748">
    <property type="entry name" value="Enoyl-CoA_hydra_C"/>
</dbReference>
<dbReference type="Pfam" id="PF00378">
    <property type="entry name" value="ECH_1"/>
    <property type="match status" value="1"/>
</dbReference>
<comment type="similarity">
    <text evidence="1">Belongs to the enoyl-CoA hydratase/isomerase family.</text>
</comment>
<dbReference type="InterPro" id="IPR029045">
    <property type="entry name" value="ClpP/crotonase-like_dom_sf"/>
</dbReference>
<evidence type="ECO:0000313" key="2">
    <source>
        <dbReference type="EMBL" id="MFC3226603.1"/>
    </source>
</evidence>
<gene>
    <name evidence="2" type="ORF">ACFOGJ_05135</name>
</gene>
<dbReference type="RefSeq" id="WP_379898647.1">
    <property type="nucleotide sequence ID" value="NZ_JBHRTR010000015.1"/>
</dbReference>
<dbReference type="CDD" id="cd06558">
    <property type="entry name" value="crotonase-like"/>
    <property type="match status" value="1"/>
</dbReference>
<name>A0ABV7KW64_9PROT</name>
<evidence type="ECO:0000313" key="3">
    <source>
        <dbReference type="Proteomes" id="UP001595528"/>
    </source>
</evidence>
<dbReference type="PANTHER" id="PTHR43459">
    <property type="entry name" value="ENOYL-COA HYDRATASE"/>
    <property type="match status" value="1"/>
</dbReference>
<dbReference type="PANTHER" id="PTHR43459:SF3">
    <property type="entry name" value="ENOYL-COA HYDRATASE ECHA15 (ENOYL HYDRASE) (UNSATURATED ACYL-COA HYDRATASE) (CROTONASE)-RELATED"/>
    <property type="match status" value="1"/>
</dbReference>
<protein>
    <submittedName>
        <fullName evidence="2">Enoyl-CoA hydratase/isomerase family protein</fullName>
    </submittedName>
</protein>